<gene>
    <name evidence="18" type="primary">fah</name>
</gene>
<keyword evidence="6 14" id="KW-0479">Metal-binding</keyword>
<dbReference type="GO" id="GO:0006559">
    <property type="term" value="P:L-phenylalanine catabolic process"/>
    <property type="evidence" value="ECO:0007669"/>
    <property type="project" value="UniProtKB-UniRule"/>
</dbReference>
<dbReference type="Pfam" id="PF09298">
    <property type="entry name" value="FAA_hydrolase_N"/>
    <property type="match status" value="1"/>
</dbReference>
<evidence type="ECO:0000256" key="7">
    <source>
        <dbReference type="ARBA" id="ARBA00022801"/>
    </source>
</evidence>
<evidence type="ECO:0000256" key="4">
    <source>
        <dbReference type="ARBA" id="ARBA00012094"/>
    </source>
</evidence>
<keyword evidence="9 14" id="KW-0460">Magnesium</keyword>
<dbReference type="InterPro" id="IPR036462">
    <property type="entry name" value="Fumarylacetoacetase_N_sf"/>
</dbReference>
<keyword evidence="11 15" id="KW-0585">Phenylalanine catabolism</keyword>
<dbReference type="UniPathway" id="UPA00139">
    <property type="reaction ID" value="UER00341"/>
</dbReference>
<dbReference type="Ensembl" id="ENSSGRT00000062311.1">
    <property type="protein sequence ID" value="ENSSGRP00000058399.1"/>
    <property type="gene ID" value="ENSSGRG00000030385.1"/>
</dbReference>
<evidence type="ECO:0000256" key="3">
    <source>
        <dbReference type="ARBA" id="ARBA00010211"/>
    </source>
</evidence>
<evidence type="ECO:0000256" key="6">
    <source>
        <dbReference type="ARBA" id="ARBA00022723"/>
    </source>
</evidence>
<feature type="binding site" evidence="13">
    <location>
        <position position="142"/>
    </location>
    <ligand>
        <name>substrate</name>
    </ligand>
</feature>
<comment type="similarity">
    <text evidence="3 15">Belongs to the FAH family.</text>
</comment>
<dbReference type="GO" id="GO:0046872">
    <property type="term" value="F:metal ion binding"/>
    <property type="evidence" value="ECO:0007669"/>
    <property type="project" value="UniProtKB-UniRule"/>
</dbReference>
<dbReference type="GO" id="GO:1902000">
    <property type="term" value="P:homogentisate catabolic process"/>
    <property type="evidence" value="ECO:0007669"/>
    <property type="project" value="TreeGrafter"/>
</dbReference>
<comment type="cofactor">
    <cofactor evidence="15">
        <name>Mg(2+)</name>
        <dbReference type="ChEBI" id="CHEBI:18420"/>
    </cofactor>
    <cofactor evidence="15">
        <name>Ca(2+)</name>
        <dbReference type="ChEBI" id="CHEBI:29108"/>
    </cofactor>
</comment>
<feature type="binding site" evidence="13">
    <location>
        <position position="233"/>
    </location>
    <ligand>
        <name>substrate</name>
    </ligand>
</feature>
<dbReference type="Gene3D" id="3.90.850.10">
    <property type="entry name" value="Fumarylacetoacetase-like, C-terminal domain"/>
    <property type="match status" value="2"/>
</dbReference>
<feature type="binding site" evidence="13">
    <location>
        <position position="156"/>
    </location>
    <ligand>
        <name>substrate</name>
    </ligand>
</feature>
<dbReference type="InterPro" id="IPR036663">
    <property type="entry name" value="Fumarylacetoacetase_C_sf"/>
</dbReference>
<feature type="domain" description="Fumarylacetoacetase N-terminal" evidence="17">
    <location>
        <begin position="15"/>
        <end position="132"/>
    </location>
</feature>
<proteinExistence type="inferred from homology"/>
<evidence type="ECO:0000256" key="8">
    <source>
        <dbReference type="ARBA" id="ARBA00022837"/>
    </source>
</evidence>
<feature type="binding site" evidence="14">
    <location>
        <position position="140"/>
    </location>
    <ligand>
        <name>Ca(2+)</name>
        <dbReference type="ChEBI" id="CHEBI:29108"/>
    </ligand>
</feature>
<feature type="binding site" evidence="13">
    <location>
        <position position="339"/>
    </location>
    <ligand>
        <name>substrate</name>
    </ligand>
</feature>
<keyword evidence="8 14" id="KW-0106">Calcium</keyword>
<dbReference type="InterPro" id="IPR011234">
    <property type="entry name" value="Fumarylacetoacetase-like_C"/>
</dbReference>
<comment type="pathway">
    <text evidence="2 15">Amino-acid degradation; L-phenylalanine degradation; acetoacetate and fumarate from L-phenylalanine: step 6/6.</text>
</comment>
<dbReference type="InterPro" id="IPR005959">
    <property type="entry name" value="Fumarylacetoacetase"/>
</dbReference>
<feature type="binding site" evidence="13">
    <location>
        <position position="229"/>
    </location>
    <ligand>
        <name>substrate</name>
    </ligand>
</feature>
<evidence type="ECO:0000256" key="11">
    <source>
        <dbReference type="ARBA" id="ARBA00023232"/>
    </source>
</evidence>
<dbReference type="SUPFAM" id="SSF56529">
    <property type="entry name" value="FAH"/>
    <property type="match status" value="1"/>
</dbReference>
<evidence type="ECO:0000259" key="16">
    <source>
        <dbReference type="Pfam" id="PF01557"/>
    </source>
</evidence>
<sequence length="407" mass="45490">MSFVKVEEKSDFSYHNLPYGVFSTPDNVSPFLLVPHICIKQSRHRIGVAIGDQILDLSAIKHLFNGPALGPHQDVFEQPTLNAFMAVGYDAWREARKCLQMLLAANESTLRDDASLRSRAFVQQTSAVMHLPAEIGDYTDFYSSKDHATNVGIMFRGKENALMPNWLRLPVGYHGRASSVVVSGAPIRRPRGQMRPDAGKQNCNLEMYYFVTYSMQCLFLFYVAARDIQAWEYVPLGPFLGKNFGTTISPWVVPMEALMPFVEPNPVQDPVPLPYLRHDDPYTFNINLFVAVKGEGMREAATICKSNFKYMYWSMKQQLAHHTVNGCNVRPGDLLASGTISGPDPESFGSMLELSWRGSKTIDLGDGETRTFLKDGDEVTLTGHCEGRGYRVGFGLCEGKILPALQQ</sequence>
<feature type="binding site" evidence="14">
    <location>
        <position position="206"/>
    </location>
    <ligand>
        <name>Ca(2+)</name>
        <dbReference type="ChEBI" id="CHEBI:29108"/>
    </ligand>
</feature>
<feature type="active site" description="Proton acceptor" evidence="12">
    <location>
        <position position="147"/>
    </location>
</feature>
<feature type="domain" description="Fumarylacetoacetase-like C-terminal" evidence="16">
    <location>
        <begin position="223"/>
        <end position="383"/>
    </location>
</feature>
<evidence type="ECO:0000256" key="10">
    <source>
        <dbReference type="ARBA" id="ARBA00022878"/>
    </source>
</evidence>
<keyword evidence="19" id="KW-1185">Reference proteome</keyword>
<keyword evidence="7 15" id="KW-0378">Hydrolase</keyword>
<evidence type="ECO:0000259" key="17">
    <source>
        <dbReference type="Pfam" id="PF09298"/>
    </source>
</evidence>
<evidence type="ECO:0000256" key="15">
    <source>
        <dbReference type="RuleBase" id="RU366008"/>
    </source>
</evidence>
<dbReference type="Gene3D" id="2.30.30.230">
    <property type="entry name" value="Fumarylacetoacetase, N-terminal domain"/>
    <property type="match status" value="1"/>
</dbReference>
<dbReference type="PANTHER" id="PTHR43069">
    <property type="entry name" value="FUMARYLACETOACETASE"/>
    <property type="match status" value="1"/>
</dbReference>
<dbReference type="FunFam" id="2.30.30.230:FF:000001">
    <property type="entry name" value="Fumarylacetoacetase"/>
    <property type="match status" value="1"/>
</dbReference>
<reference evidence="18" key="2">
    <citation type="submission" date="2025-09" db="UniProtKB">
        <authorList>
            <consortium name="Ensembl"/>
        </authorList>
    </citation>
    <scope>IDENTIFICATION</scope>
</reference>
<evidence type="ECO:0000256" key="9">
    <source>
        <dbReference type="ARBA" id="ARBA00022842"/>
    </source>
</evidence>
<dbReference type="GO" id="GO:0006572">
    <property type="term" value="P:L-tyrosine catabolic process"/>
    <property type="evidence" value="ECO:0007669"/>
    <property type="project" value="UniProtKB-UniRule"/>
</dbReference>
<name>A0A672P4Y6_SINGR</name>
<dbReference type="InterPro" id="IPR015377">
    <property type="entry name" value="Fumarylacetoacetase_N"/>
</dbReference>
<accession>A0A672P4Y6</accession>
<protein>
    <recommendedName>
        <fullName evidence="5 15">Fumarylacetoacetase</fullName>
        <ecNumber evidence="4 15">3.7.1.2</ecNumber>
    </recommendedName>
    <alternativeName>
        <fullName evidence="15">Fumarylacetoacetate hydrolase</fullName>
    </alternativeName>
</protein>
<evidence type="ECO:0000256" key="1">
    <source>
        <dbReference type="ARBA" id="ARBA00000353"/>
    </source>
</evidence>
<evidence type="ECO:0000313" key="18">
    <source>
        <dbReference type="Ensembl" id="ENSSGRP00000058399.1"/>
    </source>
</evidence>
<dbReference type="PANTHER" id="PTHR43069:SF2">
    <property type="entry name" value="FUMARYLACETOACETASE"/>
    <property type="match status" value="1"/>
</dbReference>
<evidence type="ECO:0000256" key="13">
    <source>
        <dbReference type="PIRSR" id="PIRSR605959-2"/>
    </source>
</evidence>
<reference evidence="18" key="1">
    <citation type="submission" date="2025-08" db="UniProtKB">
        <authorList>
            <consortium name="Ensembl"/>
        </authorList>
    </citation>
    <scope>IDENTIFICATION</scope>
</reference>
<evidence type="ECO:0000313" key="19">
    <source>
        <dbReference type="Proteomes" id="UP000472262"/>
    </source>
</evidence>
<feature type="binding site" evidence="14">
    <location>
        <position position="246"/>
    </location>
    <ligand>
        <name>Mg(2+)</name>
        <dbReference type="ChEBI" id="CHEBI:18420"/>
    </ligand>
</feature>
<organism evidence="18 19">
    <name type="scientific">Sinocyclocheilus grahami</name>
    <name type="common">Dianchi golden-line fish</name>
    <name type="synonym">Barbus grahami</name>
    <dbReference type="NCBI Taxonomy" id="75366"/>
    <lineage>
        <taxon>Eukaryota</taxon>
        <taxon>Metazoa</taxon>
        <taxon>Chordata</taxon>
        <taxon>Craniata</taxon>
        <taxon>Vertebrata</taxon>
        <taxon>Euteleostomi</taxon>
        <taxon>Actinopterygii</taxon>
        <taxon>Neopterygii</taxon>
        <taxon>Teleostei</taxon>
        <taxon>Ostariophysi</taxon>
        <taxon>Cypriniformes</taxon>
        <taxon>Cyprinidae</taxon>
        <taxon>Cyprininae</taxon>
        <taxon>Sinocyclocheilus</taxon>
    </lineage>
</organism>
<dbReference type="SUPFAM" id="SSF63433">
    <property type="entry name" value="Fumarylacetoacetate hydrolase, FAH, N-terminal domain"/>
    <property type="match status" value="1"/>
</dbReference>
<evidence type="ECO:0000256" key="12">
    <source>
        <dbReference type="PIRSR" id="PIRSR605959-1"/>
    </source>
</evidence>
<evidence type="ECO:0000256" key="14">
    <source>
        <dbReference type="PIRSR" id="PIRSR605959-3"/>
    </source>
</evidence>
<dbReference type="Pfam" id="PF01557">
    <property type="entry name" value="FAA_hydrolase"/>
    <property type="match status" value="1"/>
</dbReference>
<comment type="catalytic activity">
    <reaction evidence="1 15">
        <text>4-fumarylacetoacetate + H2O = acetoacetate + fumarate + H(+)</text>
        <dbReference type="Rhea" id="RHEA:10244"/>
        <dbReference type="ChEBI" id="CHEBI:13705"/>
        <dbReference type="ChEBI" id="CHEBI:15377"/>
        <dbReference type="ChEBI" id="CHEBI:15378"/>
        <dbReference type="ChEBI" id="CHEBI:18034"/>
        <dbReference type="ChEBI" id="CHEBI:29806"/>
        <dbReference type="EC" id="3.7.1.2"/>
    </reaction>
</comment>
<evidence type="ECO:0000256" key="2">
    <source>
        <dbReference type="ARBA" id="ARBA00004782"/>
    </source>
</evidence>
<dbReference type="GO" id="GO:0004334">
    <property type="term" value="F:fumarylacetoacetase activity"/>
    <property type="evidence" value="ECO:0007669"/>
    <property type="project" value="UniProtKB-UniRule"/>
</dbReference>
<dbReference type="EC" id="3.7.1.2" evidence="4 15"/>
<keyword evidence="10 15" id="KW-0828">Tyrosine catabolism</keyword>
<dbReference type="AlphaFoldDB" id="A0A672P4Y6"/>
<feature type="binding site" evidence="14">
    <location>
        <position position="242"/>
    </location>
    <ligand>
        <name>Mg(2+)</name>
        <dbReference type="ChEBI" id="CHEBI:18420"/>
    </ligand>
</feature>
<dbReference type="Proteomes" id="UP000472262">
    <property type="component" value="Unassembled WGS sequence"/>
</dbReference>
<evidence type="ECO:0000256" key="5">
    <source>
        <dbReference type="ARBA" id="ARBA00014741"/>
    </source>
</evidence>